<dbReference type="EMBL" id="JAGIOO010000001">
    <property type="protein sequence ID" value="MBP2472682.1"/>
    <property type="molecule type" value="Genomic_DNA"/>
</dbReference>
<dbReference type="InterPro" id="IPR036259">
    <property type="entry name" value="MFS_trans_sf"/>
</dbReference>
<dbReference type="Pfam" id="PF07690">
    <property type="entry name" value="MFS_1"/>
    <property type="match status" value="1"/>
</dbReference>
<evidence type="ECO:0000256" key="6">
    <source>
        <dbReference type="SAM" id="Phobius"/>
    </source>
</evidence>
<dbReference type="CDD" id="cd06173">
    <property type="entry name" value="MFS_MefA_like"/>
    <property type="match status" value="1"/>
</dbReference>
<comment type="subcellular location">
    <subcellularLocation>
        <location evidence="1">Cell membrane</location>
        <topology evidence="1">Multi-pass membrane protein</topology>
    </subcellularLocation>
</comment>
<feature type="transmembrane region" description="Helical" evidence="6">
    <location>
        <begin position="352"/>
        <end position="379"/>
    </location>
</feature>
<dbReference type="PROSITE" id="PS50850">
    <property type="entry name" value="MFS"/>
    <property type="match status" value="1"/>
</dbReference>
<feature type="transmembrane region" description="Helical" evidence="6">
    <location>
        <begin position="318"/>
        <end position="340"/>
    </location>
</feature>
<dbReference type="PANTHER" id="PTHR23513">
    <property type="entry name" value="INTEGRAL MEMBRANE EFFLUX PROTEIN-RELATED"/>
    <property type="match status" value="1"/>
</dbReference>
<dbReference type="SUPFAM" id="SSF103473">
    <property type="entry name" value="MFS general substrate transporter"/>
    <property type="match status" value="1"/>
</dbReference>
<keyword evidence="2" id="KW-1003">Cell membrane</keyword>
<name>A0ABS5A8T4_9PSEU</name>
<evidence type="ECO:0000256" key="5">
    <source>
        <dbReference type="ARBA" id="ARBA00023136"/>
    </source>
</evidence>
<sequence length="411" mass="41755">MTTTAEPALRRRAPLLAVFAANAISVCGTTMTFLAIPWFVLETTGSTVQTGLVAGVEFAAVVASSVLAGPAVARLGARRASVLSDLLAALAVAAIPLLHLTAGLAFWQLLALAVLLGLTRAPGDTARATVVPVLAALGGTPIERAASATDGVSRLARMFGAPLAGVLIAVTGAAEVLLVDAGTFLLSAALVALFVPAGGGAASRGAGLRGYLADLRTGLSYLRRDRLIAGITLMLSLTNMFDIAFSSVLLPLYAKDVLDSSVALGLLSGIFGGGAALGTLVYAWLGPRLPRWPVFTAVFLLVGAPRLVVFALEPGLPVLLVTMAVGGVLCGAINPILAVVEYERVPEDLRPTVLGVGGAGSSAGMPLGALLAGFAAQALGLPATLLLLAALYLVITLCPLVFPVWRRMDPA</sequence>
<evidence type="ECO:0000313" key="9">
    <source>
        <dbReference type="Proteomes" id="UP001519363"/>
    </source>
</evidence>
<dbReference type="RefSeq" id="WP_086788768.1">
    <property type="nucleotide sequence ID" value="NZ_JAGIOO010000001.1"/>
</dbReference>
<feature type="transmembrane region" description="Helical" evidence="6">
    <location>
        <begin position="184"/>
        <end position="206"/>
    </location>
</feature>
<dbReference type="Proteomes" id="UP001519363">
    <property type="component" value="Unassembled WGS sequence"/>
</dbReference>
<evidence type="ECO:0000256" key="3">
    <source>
        <dbReference type="ARBA" id="ARBA00022692"/>
    </source>
</evidence>
<dbReference type="InterPro" id="IPR011701">
    <property type="entry name" value="MFS"/>
</dbReference>
<dbReference type="PANTHER" id="PTHR23513:SF6">
    <property type="entry name" value="MAJOR FACILITATOR SUPERFAMILY ASSOCIATED DOMAIN-CONTAINING PROTEIN"/>
    <property type="match status" value="1"/>
</dbReference>
<feature type="transmembrane region" description="Helical" evidence="6">
    <location>
        <begin position="52"/>
        <end position="75"/>
    </location>
</feature>
<feature type="transmembrane region" description="Helical" evidence="6">
    <location>
        <begin position="385"/>
        <end position="405"/>
    </location>
</feature>
<keyword evidence="5 6" id="KW-0472">Membrane</keyword>
<protein>
    <submittedName>
        <fullName evidence="8">MFS family permease</fullName>
    </submittedName>
</protein>
<keyword evidence="9" id="KW-1185">Reference proteome</keyword>
<keyword evidence="3 6" id="KW-0812">Transmembrane</keyword>
<evidence type="ECO:0000259" key="7">
    <source>
        <dbReference type="PROSITE" id="PS50850"/>
    </source>
</evidence>
<feature type="transmembrane region" description="Helical" evidence="6">
    <location>
        <begin position="87"/>
        <end position="116"/>
    </location>
</feature>
<feature type="transmembrane region" description="Helical" evidence="6">
    <location>
        <begin position="158"/>
        <end position="178"/>
    </location>
</feature>
<feature type="transmembrane region" description="Helical" evidence="6">
    <location>
        <begin position="262"/>
        <end position="285"/>
    </location>
</feature>
<proteinExistence type="predicted"/>
<reference evidence="8 9" key="1">
    <citation type="submission" date="2021-03" db="EMBL/GenBank/DDBJ databases">
        <title>Sequencing the genomes of 1000 actinobacteria strains.</title>
        <authorList>
            <person name="Klenk H.-P."/>
        </authorList>
    </citation>
    <scope>NUCLEOTIDE SEQUENCE [LARGE SCALE GENOMIC DNA]</scope>
    <source>
        <strain evidence="8 9">DSM 44580</strain>
    </source>
</reference>
<organism evidence="8 9">
    <name type="scientific">Crossiella equi</name>
    <dbReference type="NCBI Taxonomy" id="130796"/>
    <lineage>
        <taxon>Bacteria</taxon>
        <taxon>Bacillati</taxon>
        <taxon>Actinomycetota</taxon>
        <taxon>Actinomycetes</taxon>
        <taxon>Pseudonocardiales</taxon>
        <taxon>Pseudonocardiaceae</taxon>
        <taxon>Crossiella</taxon>
    </lineage>
</organism>
<keyword evidence="4 6" id="KW-1133">Transmembrane helix</keyword>
<feature type="transmembrane region" description="Helical" evidence="6">
    <location>
        <begin position="15"/>
        <end position="40"/>
    </location>
</feature>
<feature type="transmembrane region" description="Helical" evidence="6">
    <location>
        <begin position="227"/>
        <end position="250"/>
    </location>
</feature>
<evidence type="ECO:0000256" key="4">
    <source>
        <dbReference type="ARBA" id="ARBA00022989"/>
    </source>
</evidence>
<feature type="domain" description="Major facilitator superfamily (MFS) profile" evidence="7">
    <location>
        <begin position="228"/>
        <end position="411"/>
    </location>
</feature>
<gene>
    <name evidence="8" type="ORF">JOF53_001554</name>
</gene>
<feature type="transmembrane region" description="Helical" evidence="6">
    <location>
        <begin position="292"/>
        <end position="312"/>
    </location>
</feature>
<evidence type="ECO:0000313" key="8">
    <source>
        <dbReference type="EMBL" id="MBP2472682.1"/>
    </source>
</evidence>
<evidence type="ECO:0000256" key="1">
    <source>
        <dbReference type="ARBA" id="ARBA00004651"/>
    </source>
</evidence>
<accession>A0ABS5A8T4</accession>
<dbReference type="InterPro" id="IPR020846">
    <property type="entry name" value="MFS_dom"/>
</dbReference>
<dbReference type="Gene3D" id="1.20.1250.20">
    <property type="entry name" value="MFS general substrate transporter like domains"/>
    <property type="match status" value="1"/>
</dbReference>
<evidence type="ECO:0000256" key="2">
    <source>
        <dbReference type="ARBA" id="ARBA00022475"/>
    </source>
</evidence>
<feature type="transmembrane region" description="Helical" evidence="6">
    <location>
        <begin position="128"/>
        <end position="146"/>
    </location>
</feature>
<comment type="caution">
    <text evidence="8">The sequence shown here is derived from an EMBL/GenBank/DDBJ whole genome shotgun (WGS) entry which is preliminary data.</text>
</comment>